<evidence type="ECO:0000313" key="2">
    <source>
        <dbReference type="EMBL" id="KAJ1173769.1"/>
    </source>
</evidence>
<reference evidence="2" key="1">
    <citation type="journal article" date="2022" name="bioRxiv">
        <title>Sequencing and chromosome-scale assembly of the giantPleurodeles waltlgenome.</title>
        <authorList>
            <person name="Brown T."/>
            <person name="Elewa A."/>
            <person name="Iarovenko S."/>
            <person name="Subramanian E."/>
            <person name="Araus A.J."/>
            <person name="Petzold A."/>
            <person name="Susuki M."/>
            <person name="Suzuki K.-i.T."/>
            <person name="Hayashi T."/>
            <person name="Toyoda A."/>
            <person name="Oliveira C."/>
            <person name="Osipova E."/>
            <person name="Leigh N.D."/>
            <person name="Simon A."/>
            <person name="Yun M.H."/>
        </authorList>
    </citation>
    <scope>NUCLEOTIDE SEQUENCE</scope>
    <source>
        <strain evidence="2">20211129_DDA</strain>
        <tissue evidence="2">Liver</tissue>
    </source>
</reference>
<sequence length="180" mass="19042">MKWHGGRDLAAGQDGRHRLRLRRASGLSFVFLFILCVAAAGAGLVVPPRGPWRGLCAAGAGRLTRRSGRVRAGLVPTSGTRVFSQRGGEKDSGRSWRGCAAGSERVHGACWAAGWCLGPCRPGGLGCRVSPVAPRWWGPVRAPQPFGFFCRSFGSVQSGLHLPGDARGADLTWIVGLSPE</sequence>
<keyword evidence="3" id="KW-1185">Reference proteome</keyword>
<dbReference type="AlphaFoldDB" id="A0AAV7TCP2"/>
<proteinExistence type="predicted"/>
<gene>
    <name evidence="2" type="ORF">NDU88_005595</name>
</gene>
<comment type="caution">
    <text evidence="2">The sequence shown here is derived from an EMBL/GenBank/DDBJ whole genome shotgun (WGS) entry which is preliminary data.</text>
</comment>
<feature type="transmembrane region" description="Helical" evidence="1">
    <location>
        <begin position="26"/>
        <end position="46"/>
    </location>
</feature>
<keyword evidence="1" id="KW-0812">Transmembrane</keyword>
<dbReference type="Proteomes" id="UP001066276">
    <property type="component" value="Chromosome 4_1"/>
</dbReference>
<evidence type="ECO:0000256" key="1">
    <source>
        <dbReference type="SAM" id="Phobius"/>
    </source>
</evidence>
<keyword evidence="1" id="KW-1133">Transmembrane helix</keyword>
<accession>A0AAV7TCP2</accession>
<evidence type="ECO:0000313" key="3">
    <source>
        <dbReference type="Proteomes" id="UP001066276"/>
    </source>
</evidence>
<protein>
    <submittedName>
        <fullName evidence="2">Uncharacterized protein</fullName>
    </submittedName>
</protein>
<keyword evidence="1" id="KW-0472">Membrane</keyword>
<dbReference type="EMBL" id="JANPWB010000007">
    <property type="protein sequence ID" value="KAJ1173769.1"/>
    <property type="molecule type" value="Genomic_DNA"/>
</dbReference>
<name>A0AAV7TCP2_PLEWA</name>
<organism evidence="2 3">
    <name type="scientific">Pleurodeles waltl</name>
    <name type="common">Iberian ribbed newt</name>
    <dbReference type="NCBI Taxonomy" id="8319"/>
    <lineage>
        <taxon>Eukaryota</taxon>
        <taxon>Metazoa</taxon>
        <taxon>Chordata</taxon>
        <taxon>Craniata</taxon>
        <taxon>Vertebrata</taxon>
        <taxon>Euteleostomi</taxon>
        <taxon>Amphibia</taxon>
        <taxon>Batrachia</taxon>
        <taxon>Caudata</taxon>
        <taxon>Salamandroidea</taxon>
        <taxon>Salamandridae</taxon>
        <taxon>Pleurodelinae</taxon>
        <taxon>Pleurodeles</taxon>
    </lineage>
</organism>